<dbReference type="NCBIfam" id="NF003738">
    <property type="entry name" value="PRK05333.1"/>
    <property type="match status" value="1"/>
</dbReference>
<gene>
    <name evidence="6" type="ORF">SAMN02745244_00370</name>
</gene>
<feature type="active site" description="Proton acceptor" evidence="4">
    <location>
        <position position="155"/>
    </location>
</feature>
<dbReference type="STRING" id="1123357.SAMN02745244_00370"/>
<proteinExistence type="predicted"/>
<dbReference type="RefSeq" id="WP_245787850.1">
    <property type="nucleotide sequence ID" value="NZ_FQZG01000006.1"/>
</dbReference>
<reference evidence="6 7" key="1">
    <citation type="submission" date="2016-11" db="EMBL/GenBank/DDBJ databases">
        <authorList>
            <person name="Jaros S."/>
            <person name="Januszkiewicz K."/>
            <person name="Wedrychowicz H."/>
        </authorList>
    </citation>
    <scope>NUCLEOTIDE SEQUENCE [LARGE SCALE GENOMIC DNA]</scope>
    <source>
        <strain evidence="6 7">DSM 12906</strain>
    </source>
</reference>
<dbReference type="Proteomes" id="UP000184512">
    <property type="component" value="Unassembled WGS sequence"/>
</dbReference>
<dbReference type="InterPro" id="IPR050134">
    <property type="entry name" value="NAD-dep_sirtuin_deacylases"/>
</dbReference>
<organism evidence="6 7">
    <name type="scientific">Tessaracoccus bendigoensis DSM 12906</name>
    <dbReference type="NCBI Taxonomy" id="1123357"/>
    <lineage>
        <taxon>Bacteria</taxon>
        <taxon>Bacillati</taxon>
        <taxon>Actinomycetota</taxon>
        <taxon>Actinomycetes</taxon>
        <taxon>Propionibacteriales</taxon>
        <taxon>Propionibacteriaceae</taxon>
        <taxon>Tessaracoccus</taxon>
    </lineage>
</organism>
<evidence type="ECO:0000313" key="6">
    <source>
        <dbReference type="EMBL" id="SHI44782.1"/>
    </source>
</evidence>
<feature type="binding site" evidence="4">
    <location>
        <position position="166"/>
    </location>
    <ligand>
        <name>Zn(2+)</name>
        <dbReference type="ChEBI" id="CHEBI:29105"/>
    </ligand>
</feature>
<sequence>MNSTPGDVGGWFRTADENAVMIVDTSAWSPGEGSFGRVSDDDDVTAAFDLFRGRSTLVLTGAGISTDSGLPDYRGRDSVPRSPMTYQEFVSSDLSRRRYWARSTVGWRFFGLAVPNAAHLALARLAELTPISGVVTQNVDGLHQRAGSRPVVDLHGQLSDVICLSCGTRVDRAAMQETLIQLNPGFRSRLELLAEQARTAPDGDAEVDRTADFEYPDCPDCGGILKPDVVFFGENAHRETVVAANRLLDRSDVLLVLGTSLTVMSGLRFVRRSAKEGRDVIICGDGETRGDDLATLRLHGRLIPILTRWLDLAHP</sequence>
<accession>A0A1M6B7T0</accession>
<dbReference type="InterPro" id="IPR026590">
    <property type="entry name" value="Ssirtuin_cat_dom"/>
</dbReference>
<dbReference type="SUPFAM" id="SSF52467">
    <property type="entry name" value="DHS-like NAD/FAD-binding domain"/>
    <property type="match status" value="1"/>
</dbReference>
<feature type="binding site" evidence="4">
    <location>
        <position position="218"/>
    </location>
    <ligand>
        <name>Zn(2+)</name>
        <dbReference type="ChEBI" id="CHEBI:29105"/>
    </ligand>
</feature>
<dbReference type="GO" id="GO:0017136">
    <property type="term" value="F:histone deacetylase activity, NAD-dependent"/>
    <property type="evidence" value="ECO:0007669"/>
    <property type="project" value="TreeGrafter"/>
</dbReference>
<evidence type="ECO:0000256" key="3">
    <source>
        <dbReference type="ARBA" id="ARBA00023027"/>
    </source>
</evidence>
<evidence type="ECO:0000256" key="2">
    <source>
        <dbReference type="ARBA" id="ARBA00022679"/>
    </source>
</evidence>
<protein>
    <recommendedName>
        <fullName evidence="1">protein acetyllysine N-acetyltransferase</fullName>
        <ecNumber evidence="1">2.3.1.286</ecNumber>
    </recommendedName>
</protein>
<dbReference type="EC" id="2.3.1.286" evidence="1"/>
<evidence type="ECO:0000313" key="7">
    <source>
        <dbReference type="Proteomes" id="UP000184512"/>
    </source>
</evidence>
<feature type="binding site" evidence="4">
    <location>
        <position position="221"/>
    </location>
    <ligand>
        <name>Zn(2+)</name>
        <dbReference type="ChEBI" id="CHEBI:29105"/>
    </ligand>
</feature>
<dbReference type="PANTHER" id="PTHR11085">
    <property type="entry name" value="NAD-DEPENDENT PROTEIN DEACYLASE SIRTUIN-5, MITOCHONDRIAL-RELATED"/>
    <property type="match status" value="1"/>
</dbReference>
<dbReference type="AlphaFoldDB" id="A0A1M6B7T0"/>
<evidence type="ECO:0000259" key="5">
    <source>
        <dbReference type="PROSITE" id="PS50305"/>
    </source>
</evidence>
<keyword evidence="3" id="KW-0520">NAD</keyword>
<dbReference type="PROSITE" id="PS50305">
    <property type="entry name" value="SIRTUIN"/>
    <property type="match status" value="1"/>
</dbReference>
<dbReference type="PANTHER" id="PTHR11085:SF10">
    <property type="entry name" value="NAD-DEPENDENT PROTEIN DEACYLASE SIRTUIN-5, MITOCHONDRIAL-RELATED"/>
    <property type="match status" value="1"/>
</dbReference>
<evidence type="ECO:0000256" key="4">
    <source>
        <dbReference type="PROSITE-ProRule" id="PRU00236"/>
    </source>
</evidence>
<feature type="domain" description="Deacetylase sirtuin-type" evidence="5">
    <location>
        <begin position="37"/>
        <end position="315"/>
    </location>
</feature>
<dbReference type="Gene3D" id="3.30.1600.10">
    <property type="entry name" value="SIR2/SIRT2 'Small Domain"/>
    <property type="match status" value="1"/>
</dbReference>
<dbReference type="InterPro" id="IPR029035">
    <property type="entry name" value="DHS-like_NAD/FAD-binding_dom"/>
</dbReference>
<keyword evidence="7" id="KW-1185">Reference proteome</keyword>
<keyword evidence="2" id="KW-0808">Transferase</keyword>
<keyword evidence="4" id="KW-0479">Metal-binding</keyword>
<dbReference type="Gene3D" id="3.40.50.1220">
    <property type="entry name" value="TPP-binding domain"/>
    <property type="match status" value="1"/>
</dbReference>
<evidence type="ECO:0000256" key="1">
    <source>
        <dbReference type="ARBA" id="ARBA00012928"/>
    </source>
</evidence>
<dbReference type="InterPro" id="IPR026591">
    <property type="entry name" value="Sirtuin_cat_small_dom_sf"/>
</dbReference>
<dbReference type="GO" id="GO:0070403">
    <property type="term" value="F:NAD+ binding"/>
    <property type="evidence" value="ECO:0007669"/>
    <property type="project" value="InterPro"/>
</dbReference>
<keyword evidence="4" id="KW-0862">Zinc</keyword>
<dbReference type="EMBL" id="FQZG01000006">
    <property type="protein sequence ID" value="SHI44782.1"/>
    <property type="molecule type" value="Genomic_DNA"/>
</dbReference>
<dbReference type="GO" id="GO:0046872">
    <property type="term" value="F:metal ion binding"/>
    <property type="evidence" value="ECO:0007669"/>
    <property type="project" value="UniProtKB-KW"/>
</dbReference>
<name>A0A1M6B7T0_9ACTN</name>
<feature type="binding site" evidence="4">
    <location>
        <position position="163"/>
    </location>
    <ligand>
        <name>Zn(2+)</name>
        <dbReference type="ChEBI" id="CHEBI:29105"/>
    </ligand>
</feature>
<dbReference type="Pfam" id="PF02146">
    <property type="entry name" value="SIR2"/>
    <property type="match status" value="1"/>
</dbReference>
<dbReference type="InterPro" id="IPR003000">
    <property type="entry name" value="Sirtuin"/>
</dbReference>